<dbReference type="EMBL" id="AYRZ02000007">
    <property type="protein sequence ID" value="PHT77390.1"/>
    <property type="molecule type" value="Genomic_DNA"/>
</dbReference>
<dbReference type="GO" id="GO:0005524">
    <property type="term" value="F:ATP binding"/>
    <property type="evidence" value="ECO:0007669"/>
    <property type="project" value="InterPro"/>
</dbReference>
<organism evidence="2 3">
    <name type="scientific">Capsicum annuum</name>
    <name type="common">Capsicum pepper</name>
    <dbReference type="NCBI Taxonomy" id="4072"/>
    <lineage>
        <taxon>Eukaryota</taxon>
        <taxon>Viridiplantae</taxon>
        <taxon>Streptophyta</taxon>
        <taxon>Embryophyta</taxon>
        <taxon>Tracheophyta</taxon>
        <taxon>Spermatophyta</taxon>
        <taxon>Magnoliopsida</taxon>
        <taxon>eudicotyledons</taxon>
        <taxon>Gunneridae</taxon>
        <taxon>Pentapetalae</taxon>
        <taxon>asterids</taxon>
        <taxon>lamiids</taxon>
        <taxon>Solanales</taxon>
        <taxon>Solanaceae</taxon>
        <taxon>Solanoideae</taxon>
        <taxon>Capsiceae</taxon>
        <taxon>Capsicum</taxon>
    </lineage>
</organism>
<protein>
    <recommendedName>
        <fullName evidence="1">Protein kinase domain-containing protein</fullName>
    </recommendedName>
</protein>
<dbReference type="InterPro" id="IPR011009">
    <property type="entry name" value="Kinase-like_dom_sf"/>
</dbReference>
<evidence type="ECO:0000313" key="3">
    <source>
        <dbReference type="Proteomes" id="UP000222542"/>
    </source>
</evidence>
<reference evidence="2 3" key="1">
    <citation type="journal article" date="2014" name="Nat. Genet.">
        <title>Genome sequence of the hot pepper provides insights into the evolution of pungency in Capsicum species.</title>
        <authorList>
            <person name="Kim S."/>
            <person name="Park M."/>
            <person name="Yeom S.I."/>
            <person name="Kim Y.M."/>
            <person name="Lee J.M."/>
            <person name="Lee H.A."/>
            <person name="Seo E."/>
            <person name="Choi J."/>
            <person name="Cheong K."/>
            <person name="Kim K.T."/>
            <person name="Jung K."/>
            <person name="Lee G.W."/>
            <person name="Oh S.K."/>
            <person name="Bae C."/>
            <person name="Kim S.B."/>
            <person name="Lee H.Y."/>
            <person name="Kim S.Y."/>
            <person name="Kim M.S."/>
            <person name="Kang B.C."/>
            <person name="Jo Y.D."/>
            <person name="Yang H.B."/>
            <person name="Jeong H.J."/>
            <person name="Kang W.H."/>
            <person name="Kwon J.K."/>
            <person name="Shin C."/>
            <person name="Lim J.Y."/>
            <person name="Park J.H."/>
            <person name="Huh J.H."/>
            <person name="Kim J.S."/>
            <person name="Kim B.D."/>
            <person name="Cohen O."/>
            <person name="Paran I."/>
            <person name="Suh M.C."/>
            <person name="Lee S.B."/>
            <person name="Kim Y.K."/>
            <person name="Shin Y."/>
            <person name="Noh S.J."/>
            <person name="Park J."/>
            <person name="Seo Y.S."/>
            <person name="Kwon S.Y."/>
            <person name="Kim H.A."/>
            <person name="Park J.M."/>
            <person name="Kim H.J."/>
            <person name="Choi S.B."/>
            <person name="Bosland P.W."/>
            <person name="Reeves G."/>
            <person name="Jo S.H."/>
            <person name="Lee B.W."/>
            <person name="Cho H.T."/>
            <person name="Choi H.S."/>
            <person name="Lee M.S."/>
            <person name="Yu Y."/>
            <person name="Do Choi Y."/>
            <person name="Park B.S."/>
            <person name="van Deynze A."/>
            <person name="Ashrafi H."/>
            <person name="Hill T."/>
            <person name="Kim W.T."/>
            <person name="Pai H.S."/>
            <person name="Ahn H.K."/>
            <person name="Yeam I."/>
            <person name="Giovannoni J.J."/>
            <person name="Rose J.K."/>
            <person name="Sorensen I."/>
            <person name="Lee S.J."/>
            <person name="Kim R.W."/>
            <person name="Choi I.Y."/>
            <person name="Choi B.S."/>
            <person name="Lim J.S."/>
            <person name="Lee Y.H."/>
            <person name="Choi D."/>
        </authorList>
    </citation>
    <scope>NUCLEOTIDE SEQUENCE [LARGE SCALE GENOMIC DNA]</scope>
    <source>
        <strain evidence="3">cv. CM334</strain>
    </source>
</reference>
<keyword evidence="3" id="KW-1185">Reference proteome</keyword>
<dbReference type="AlphaFoldDB" id="A0A2G2Z5V5"/>
<dbReference type="Pfam" id="PF00069">
    <property type="entry name" value="Pkinase"/>
    <property type="match status" value="1"/>
</dbReference>
<dbReference type="SUPFAM" id="SSF56112">
    <property type="entry name" value="Protein kinase-like (PK-like)"/>
    <property type="match status" value="1"/>
</dbReference>
<feature type="domain" description="Protein kinase" evidence="1">
    <location>
        <begin position="1"/>
        <end position="117"/>
    </location>
</feature>
<dbReference type="Gene3D" id="1.10.510.10">
    <property type="entry name" value="Transferase(Phosphotransferase) domain 1"/>
    <property type="match status" value="1"/>
</dbReference>
<dbReference type="Proteomes" id="UP000222542">
    <property type="component" value="Unassembled WGS sequence"/>
</dbReference>
<dbReference type="STRING" id="4072.A0A2G2Z5V5"/>
<reference evidence="2 3" key="2">
    <citation type="journal article" date="2017" name="Genome Biol.">
        <title>New reference genome sequences of hot pepper reveal the massive evolution of plant disease-resistance genes by retroduplication.</title>
        <authorList>
            <person name="Kim S."/>
            <person name="Park J."/>
            <person name="Yeom S.I."/>
            <person name="Kim Y.M."/>
            <person name="Seo E."/>
            <person name="Kim K.T."/>
            <person name="Kim M.S."/>
            <person name="Lee J.M."/>
            <person name="Cheong K."/>
            <person name="Shin H.S."/>
            <person name="Kim S.B."/>
            <person name="Han K."/>
            <person name="Lee J."/>
            <person name="Park M."/>
            <person name="Lee H.A."/>
            <person name="Lee H.Y."/>
            <person name="Lee Y."/>
            <person name="Oh S."/>
            <person name="Lee J.H."/>
            <person name="Choi E."/>
            <person name="Choi E."/>
            <person name="Lee S.E."/>
            <person name="Jeon J."/>
            <person name="Kim H."/>
            <person name="Choi G."/>
            <person name="Song H."/>
            <person name="Lee J."/>
            <person name="Lee S.C."/>
            <person name="Kwon J.K."/>
            <person name="Lee H.Y."/>
            <person name="Koo N."/>
            <person name="Hong Y."/>
            <person name="Kim R.W."/>
            <person name="Kang W.H."/>
            <person name="Huh J.H."/>
            <person name="Kang B.C."/>
            <person name="Yang T.J."/>
            <person name="Lee Y.H."/>
            <person name="Bennetzen J.L."/>
            <person name="Choi D."/>
        </authorList>
    </citation>
    <scope>NUCLEOTIDE SEQUENCE [LARGE SCALE GENOMIC DNA]</scope>
    <source>
        <strain evidence="3">cv. CM334</strain>
    </source>
</reference>
<dbReference type="OMA" id="HENIHGN"/>
<dbReference type="InterPro" id="IPR000719">
    <property type="entry name" value="Prot_kinase_dom"/>
</dbReference>
<sequence length="117" mass="12541">MRIVIGITKGIFFRHTKENIIHGNLTSSNILLDEQNNPKIADVGLSRLMTTAGNTNMIATAGTLGYSAPELSKIKNSSTKTDVYSLGVIILEILTGKSPSEATDGLDLPQWVASIVK</sequence>
<dbReference type="PROSITE" id="PS50011">
    <property type="entry name" value="PROTEIN_KINASE_DOM"/>
    <property type="match status" value="1"/>
</dbReference>
<proteinExistence type="predicted"/>
<dbReference type="GO" id="GO:0004672">
    <property type="term" value="F:protein kinase activity"/>
    <property type="evidence" value="ECO:0007669"/>
    <property type="project" value="InterPro"/>
</dbReference>
<dbReference type="PANTHER" id="PTHR48008:SF2">
    <property type="entry name" value="PROBABLY INACTIVE LEUCINE-RICH REPEAT RECEPTOR-LIKE PROTEIN KINASE IMK2"/>
    <property type="match status" value="1"/>
</dbReference>
<gene>
    <name evidence="2" type="ORF">T459_20912</name>
</gene>
<accession>A0A2G2Z5V5</accession>
<dbReference type="PANTHER" id="PTHR48008">
    <property type="entry name" value="LEUCINE-RICH REPEAT RECEPTOR-LIKE PROTEIN KINASE IMK3-RELATED"/>
    <property type="match status" value="1"/>
</dbReference>
<dbReference type="InterPro" id="IPR052451">
    <property type="entry name" value="Ser/Thr_kinase-like"/>
</dbReference>
<dbReference type="Gramene" id="PHT77390">
    <property type="protein sequence ID" value="PHT77390"/>
    <property type="gene ID" value="T459_20912"/>
</dbReference>
<comment type="caution">
    <text evidence="2">The sequence shown here is derived from an EMBL/GenBank/DDBJ whole genome shotgun (WGS) entry which is preliminary data.</text>
</comment>
<name>A0A2G2Z5V5_CAPAN</name>
<evidence type="ECO:0000259" key="1">
    <source>
        <dbReference type="PROSITE" id="PS50011"/>
    </source>
</evidence>
<evidence type="ECO:0000313" key="2">
    <source>
        <dbReference type="EMBL" id="PHT77390.1"/>
    </source>
</evidence>